<evidence type="ECO:0000256" key="1">
    <source>
        <dbReference type="SAM" id="Coils"/>
    </source>
</evidence>
<organism evidence="2">
    <name type="scientific">marine sediment metagenome</name>
    <dbReference type="NCBI Taxonomy" id="412755"/>
    <lineage>
        <taxon>unclassified sequences</taxon>
        <taxon>metagenomes</taxon>
        <taxon>ecological metagenomes</taxon>
    </lineage>
</organism>
<sequence length="338" mass="40552">MEVIKDVEEIGKMEIDLYTKSELKKYNITDKQIADMSKHAMTLKVKDVNDKAGYKIVHDARIVVKHMIIGVEDTRKGLNVKSLKFCRDVNGEAKRIVALLLPIRDYLASQEKIVEDEKIRIKVEKARIEKERLEKEEAERMRVWEEEQARIKAEQEKEAKRLEVIREEQEERERHIKEEQKEREAAIKRHQVKKEKELWEEKEKIRLEQELKENKIKDEQEARELQIWEEKQILDTEKREFEERKEREEEERLQKIKWEKASLEAIEKAKEEEAERIKREHEKEELRLLLLPDKEKLFAFSDLIISLDAPIVKHARSKSILSDALEYLNEAATTLRKE</sequence>
<name>A0A0F9BKN9_9ZZZZ</name>
<comment type="caution">
    <text evidence="2">The sequence shown here is derived from an EMBL/GenBank/DDBJ whole genome shotgun (WGS) entry which is preliminary data.</text>
</comment>
<dbReference type="AlphaFoldDB" id="A0A0F9BKN9"/>
<feature type="coiled-coil region" evidence="1">
    <location>
        <begin position="114"/>
        <end position="287"/>
    </location>
</feature>
<reference evidence="2" key="1">
    <citation type="journal article" date="2015" name="Nature">
        <title>Complex archaea that bridge the gap between prokaryotes and eukaryotes.</title>
        <authorList>
            <person name="Spang A."/>
            <person name="Saw J.H."/>
            <person name="Jorgensen S.L."/>
            <person name="Zaremba-Niedzwiedzka K."/>
            <person name="Martijn J."/>
            <person name="Lind A.E."/>
            <person name="van Eijk R."/>
            <person name="Schleper C."/>
            <person name="Guy L."/>
            <person name="Ettema T.J."/>
        </authorList>
    </citation>
    <scope>NUCLEOTIDE SEQUENCE</scope>
</reference>
<keyword evidence="1" id="KW-0175">Coiled coil</keyword>
<protein>
    <submittedName>
        <fullName evidence="2">Uncharacterized protein</fullName>
    </submittedName>
</protein>
<gene>
    <name evidence="2" type="ORF">LCGC14_2435200</name>
</gene>
<dbReference type="EMBL" id="LAZR01037339">
    <property type="protein sequence ID" value="KKL22464.1"/>
    <property type="molecule type" value="Genomic_DNA"/>
</dbReference>
<accession>A0A0F9BKN9</accession>
<evidence type="ECO:0000313" key="2">
    <source>
        <dbReference type="EMBL" id="KKL22464.1"/>
    </source>
</evidence>
<proteinExistence type="predicted"/>